<dbReference type="EMBL" id="CP003969">
    <property type="protein sequence ID" value="AGP34851.1"/>
    <property type="molecule type" value="Genomic_DNA"/>
</dbReference>
<gene>
    <name evidence="2" type="ORF">SCE1572_10195</name>
</gene>
<feature type="compositionally biased region" description="Low complexity" evidence="1">
    <location>
        <begin position="63"/>
        <end position="81"/>
    </location>
</feature>
<dbReference type="STRING" id="1254432.SCE1572_10195"/>
<feature type="compositionally biased region" description="Low complexity" evidence="1">
    <location>
        <begin position="109"/>
        <end position="118"/>
    </location>
</feature>
<dbReference type="HOGENOM" id="CLU_1915732_0_0_7"/>
<evidence type="ECO:0000313" key="3">
    <source>
        <dbReference type="Proteomes" id="UP000014803"/>
    </source>
</evidence>
<dbReference type="Proteomes" id="UP000014803">
    <property type="component" value="Chromosome"/>
</dbReference>
<feature type="region of interest" description="Disordered" evidence="1">
    <location>
        <begin position="33"/>
        <end position="91"/>
    </location>
</feature>
<organism evidence="2 3">
    <name type="scientific">Sorangium cellulosum So0157-2</name>
    <dbReference type="NCBI Taxonomy" id="1254432"/>
    <lineage>
        <taxon>Bacteria</taxon>
        <taxon>Pseudomonadati</taxon>
        <taxon>Myxococcota</taxon>
        <taxon>Polyangia</taxon>
        <taxon>Polyangiales</taxon>
        <taxon>Polyangiaceae</taxon>
        <taxon>Sorangium</taxon>
    </lineage>
</organism>
<feature type="region of interest" description="Disordered" evidence="1">
    <location>
        <begin position="106"/>
        <end position="132"/>
    </location>
</feature>
<dbReference type="RefSeq" id="WP_020734019.1">
    <property type="nucleotide sequence ID" value="NC_021658.1"/>
</dbReference>
<evidence type="ECO:0000313" key="2">
    <source>
        <dbReference type="EMBL" id="AGP34851.1"/>
    </source>
</evidence>
<proteinExistence type="predicted"/>
<name>S4XR19_SORCE</name>
<accession>S4XR19</accession>
<dbReference type="AlphaFoldDB" id="S4XR19"/>
<evidence type="ECO:0000256" key="1">
    <source>
        <dbReference type="SAM" id="MobiDB-lite"/>
    </source>
</evidence>
<dbReference type="KEGG" id="scu:SCE1572_10195"/>
<sequence length="132" mass="12262">MSPSLGSAAAGSWGAGAAGAASVSAGLATPLSTLSRSTPASIDASGPADTSLLPSGARRAKKSTAPTRPAAKAATSARSTPGTWILGERRFGSGGGIGGGVARTAHGDGCAPARPASGPGAGVDLPALPGSS</sequence>
<protein>
    <submittedName>
        <fullName evidence="2">Uncharacterized protein</fullName>
    </submittedName>
</protein>
<reference evidence="2 3" key="1">
    <citation type="journal article" date="2013" name="Sci. Rep.">
        <title>Extraordinary expansion of a Sorangium cellulosum genome from an alkaline milieu.</title>
        <authorList>
            <person name="Han K."/>
            <person name="Li Z.F."/>
            <person name="Peng R."/>
            <person name="Zhu L.P."/>
            <person name="Zhou T."/>
            <person name="Wang L.G."/>
            <person name="Li S.G."/>
            <person name="Zhang X.B."/>
            <person name="Hu W."/>
            <person name="Wu Z.H."/>
            <person name="Qin N."/>
            <person name="Li Y.Z."/>
        </authorList>
    </citation>
    <scope>NUCLEOTIDE SEQUENCE [LARGE SCALE GENOMIC DNA]</scope>
    <source>
        <strain evidence="2 3">So0157-2</strain>
    </source>
</reference>